<dbReference type="SUPFAM" id="SSF88659">
    <property type="entry name" value="Sigma3 and sigma4 domains of RNA polymerase sigma factors"/>
    <property type="match status" value="1"/>
</dbReference>
<comment type="similarity">
    <text evidence="1">Belongs to the sigma-70 factor family. ECF subfamily.</text>
</comment>
<dbReference type="RefSeq" id="WP_378208415.1">
    <property type="nucleotide sequence ID" value="NZ_JBHLZP010000239.1"/>
</dbReference>
<dbReference type="PANTHER" id="PTHR43133">
    <property type="entry name" value="RNA POLYMERASE ECF-TYPE SIGMA FACTO"/>
    <property type="match status" value="1"/>
</dbReference>
<protein>
    <submittedName>
        <fullName evidence="5">RNA polymerase sigma factor</fullName>
    </submittedName>
</protein>
<dbReference type="Gene3D" id="1.10.1740.10">
    <property type="match status" value="1"/>
</dbReference>
<dbReference type="InterPro" id="IPR036388">
    <property type="entry name" value="WH-like_DNA-bd_sf"/>
</dbReference>
<keyword evidence="4" id="KW-0804">Transcription</keyword>
<dbReference type="EMBL" id="JBHLZP010000239">
    <property type="protein sequence ID" value="MFB9835966.1"/>
    <property type="molecule type" value="Genomic_DNA"/>
</dbReference>
<keyword evidence="3" id="KW-0731">Sigma factor</keyword>
<dbReference type="InterPro" id="IPR013324">
    <property type="entry name" value="RNA_pol_sigma_r3/r4-like"/>
</dbReference>
<evidence type="ECO:0000256" key="3">
    <source>
        <dbReference type="ARBA" id="ARBA00023082"/>
    </source>
</evidence>
<feature type="non-terminal residue" evidence="5">
    <location>
        <position position="281"/>
    </location>
</feature>
<dbReference type="PANTHER" id="PTHR43133:SF51">
    <property type="entry name" value="RNA POLYMERASE SIGMA FACTOR"/>
    <property type="match status" value="1"/>
</dbReference>
<dbReference type="Proteomes" id="UP001589627">
    <property type="component" value="Unassembled WGS sequence"/>
</dbReference>
<keyword evidence="6" id="KW-1185">Reference proteome</keyword>
<keyword evidence="2" id="KW-0805">Transcription regulation</keyword>
<evidence type="ECO:0000313" key="5">
    <source>
        <dbReference type="EMBL" id="MFB9835966.1"/>
    </source>
</evidence>
<accession>A0ABV5YN38</accession>
<sequence length="281" mass="31253">MEDRLLVEALRSRDPIAMGAVYDAYAEGLYGYCWFQLRNGDAAQVAFRDTLMCAEAHVGRLRSPGRFGPWLYSLARIECRRRRPAGPVQPDLPVARHDQDDVDLRLMAWRAVTGLPPLSRELLDLRHRHGLTDSDIALVVGLRAREVGELLGQAAVLLEAALIAEILAHDGLDGCSRRAALLRPRKDEIDDDLRETLVRHSLECQRCARHLPENIAPRKVYALLPSAPLPPGLRGRLMNCFTDPELAGYRLFAAARVSRFGAQGFPQQPGTGPAALWRATE</sequence>
<dbReference type="InterPro" id="IPR039425">
    <property type="entry name" value="RNA_pol_sigma-70-like"/>
</dbReference>
<proteinExistence type="inferred from homology"/>
<reference evidence="5 6" key="1">
    <citation type="submission" date="2024-09" db="EMBL/GenBank/DDBJ databases">
        <authorList>
            <person name="Sun Q."/>
            <person name="Mori K."/>
        </authorList>
    </citation>
    <scope>NUCLEOTIDE SEQUENCE [LARGE SCALE GENOMIC DNA]</scope>
    <source>
        <strain evidence="5 6">TBRC 0563</strain>
    </source>
</reference>
<organism evidence="5 6">
    <name type="scientific">Actinoallomurus acaciae</name>
    <dbReference type="NCBI Taxonomy" id="502577"/>
    <lineage>
        <taxon>Bacteria</taxon>
        <taxon>Bacillati</taxon>
        <taxon>Actinomycetota</taxon>
        <taxon>Actinomycetes</taxon>
        <taxon>Streptosporangiales</taxon>
        <taxon>Thermomonosporaceae</taxon>
        <taxon>Actinoallomurus</taxon>
    </lineage>
</organism>
<name>A0ABV5YN38_9ACTN</name>
<evidence type="ECO:0000256" key="2">
    <source>
        <dbReference type="ARBA" id="ARBA00023015"/>
    </source>
</evidence>
<evidence type="ECO:0000256" key="4">
    <source>
        <dbReference type="ARBA" id="ARBA00023163"/>
    </source>
</evidence>
<dbReference type="Gene3D" id="1.10.10.10">
    <property type="entry name" value="Winged helix-like DNA-binding domain superfamily/Winged helix DNA-binding domain"/>
    <property type="match status" value="1"/>
</dbReference>
<gene>
    <name evidence="5" type="ORF">ACFFNX_27685</name>
</gene>
<comment type="caution">
    <text evidence="5">The sequence shown here is derived from an EMBL/GenBank/DDBJ whole genome shotgun (WGS) entry which is preliminary data.</text>
</comment>
<evidence type="ECO:0000313" key="6">
    <source>
        <dbReference type="Proteomes" id="UP001589627"/>
    </source>
</evidence>
<dbReference type="InterPro" id="IPR013325">
    <property type="entry name" value="RNA_pol_sigma_r2"/>
</dbReference>
<evidence type="ECO:0000256" key="1">
    <source>
        <dbReference type="ARBA" id="ARBA00010641"/>
    </source>
</evidence>
<dbReference type="SUPFAM" id="SSF88946">
    <property type="entry name" value="Sigma2 domain of RNA polymerase sigma factors"/>
    <property type="match status" value="1"/>
</dbReference>